<protein>
    <recommendedName>
        <fullName evidence="3">DUF483 domain-containing protein</fullName>
    </recommendedName>
</protein>
<accession>A0A133V8Y3</accession>
<gene>
    <name evidence="1" type="ORF">AKJ45_03180</name>
</gene>
<dbReference type="AlphaFoldDB" id="A0A133V8Y3"/>
<proteinExistence type="predicted"/>
<sequence length="189" mass="22045">MASDLAEKLLKQPPTTAVDLVMVREGLKIGAEIIRGERNEDLEELMGDMDLRYQWVEDRYQVAQKEEDLKDIGTDSASRGLWFGIPECCIQNYQDYSKKELQEKLRVEEAQMLSRGESVPDEFYLGSTGYVPCSIKCKATLKRGKKARKALEEIDPRLWRKFRNLHIRRGLVEYGGEIEWWRKKEEKKG</sequence>
<reference evidence="1 2" key="1">
    <citation type="journal article" date="2016" name="Sci. Rep.">
        <title>Metabolic traits of an uncultured archaeal lineage -MSBL1- from brine pools of the Red Sea.</title>
        <authorList>
            <person name="Mwirichia R."/>
            <person name="Alam I."/>
            <person name="Rashid M."/>
            <person name="Vinu M."/>
            <person name="Ba-Alawi W."/>
            <person name="Anthony Kamau A."/>
            <person name="Kamanda Ngugi D."/>
            <person name="Goker M."/>
            <person name="Klenk H.P."/>
            <person name="Bajic V."/>
            <person name="Stingl U."/>
        </authorList>
    </citation>
    <scope>NUCLEOTIDE SEQUENCE [LARGE SCALE GENOMIC DNA]</scope>
    <source>
        <strain evidence="1">SCGC-AAA261F19</strain>
    </source>
</reference>
<evidence type="ECO:0008006" key="3">
    <source>
        <dbReference type="Google" id="ProtNLM"/>
    </source>
</evidence>
<dbReference type="Proteomes" id="UP000070565">
    <property type="component" value="Unassembled WGS sequence"/>
</dbReference>
<comment type="caution">
    <text evidence="1">The sequence shown here is derived from an EMBL/GenBank/DDBJ whole genome shotgun (WGS) entry which is preliminary data.</text>
</comment>
<evidence type="ECO:0000313" key="1">
    <source>
        <dbReference type="EMBL" id="KXB02903.1"/>
    </source>
</evidence>
<dbReference type="InterPro" id="IPR007556">
    <property type="entry name" value="DUF483"/>
</dbReference>
<dbReference type="Pfam" id="PF04467">
    <property type="entry name" value="DUF483"/>
    <property type="match status" value="1"/>
</dbReference>
<organism evidence="1 2">
    <name type="scientific">candidate division MSBL1 archaeon SCGC-AAA261F19</name>
    <dbReference type="NCBI Taxonomy" id="1698275"/>
    <lineage>
        <taxon>Archaea</taxon>
        <taxon>Methanobacteriati</taxon>
        <taxon>Methanobacteriota</taxon>
        <taxon>candidate division MSBL1</taxon>
    </lineage>
</organism>
<evidence type="ECO:0000313" key="2">
    <source>
        <dbReference type="Proteomes" id="UP000070565"/>
    </source>
</evidence>
<dbReference type="EMBL" id="LHXZ01000047">
    <property type="protein sequence ID" value="KXB02903.1"/>
    <property type="molecule type" value="Genomic_DNA"/>
</dbReference>
<name>A0A133V8Y3_9EURY</name>
<keyword evidence="2" id="KW-1185">Reference proteome</keyword>